<sequence>MDQVKEALAVAMKYGFWIGSAVVLLGGVSVWYLSTSTLDQEISKQISSINSDFQKVTSYSGEMPSQPNDLSHQLMEGMIEERKGEVMQAWQNVFDAQRDILTWPPVMQKEFLDEFQYARDEETGEVDESKLKLPFEQYEEFGNEEHENVNPELLRRYERYIGEVLPEIAAIAKAQWKADFNKRPTGGMGGMGGDMGYDDMMGGMGMSMGAGGPRVKVNISGSTDEPVVKWSIGSQESILKDMFPWRGTKDNPSELDVYYSQENLWILKQMLQIIANVNGDAKQAFEAKIREIKAMGIGKSVTFDEGTISDPGSRAMNMGMGMGMDMGYDDMGMGGDYDSMDPGSSMGLGSTVEATDPGDGRYVNTAFEPIDAATLRSAFLSNDPSQVAIAVAKRVPVMMKLQMEQQSIPELLAACGNAPLMVDVHQVRVMPKGASSAAGGMGGMGGDMGYDDMMGGMEMGMGMDMGMGGGGGGGMAGGINAGKDEEFATDLDVEIYGLIYFWNPPSTEALGVEKVQDQEEVTIDASAEVIDALPNPNDSPAEVTTPPAGSGTPAGTQPGQPAATPENGTTPAAPAAPAGNTPPTANPGDATPPADGGTTAPASPTNPAAAQP</sequence>
<dbReference type="EMBL" id="JASZZN010000021">
    <property type="protein sequence ID" value="MDM4018372.1"/>
    <property type="molecule type" value="Genomic_DNA"/>
</dbReference>
<keyword evidence="2" id="KW-0472">Membrane</keyword>
<evidence type="ECO:0000313" key="3">
    <source>
        <dbReference type="EMBL" id="MDM4018372.1"/>
    </source>
</evidence>
<reference evidence="3 4" key="1">
    <citation type="submission" date="2023-06" db="EMBL/GenBank/DDBJ databases">
        <title>Roseiconus lacunae JC819 isolated from Gulf of Mannar region, Tamil Nadu.</title>
        <authorList>
            <person name="Pk S."/>
            <person name="Ch S."/>
            <person name="Ch V.R."/>
        </authorList>
    </citation>
    <scope>NUCLEOTIDE SEQUENCE [LARGE SCALE GENOMIC DNA]</scope>
    <source>
        <strain evidence="3 4">JC819</strain>
    </source>
</reference>
<evidence type="ECO:0000256" key="2">
    <source>
        <dbReference type="SAM" id="Phobius"/>
    </source>
</evidence>
<evidence type="ECO:0000256" key="1">
    <source>
        <dbReference type="SAM" id="MobiDB-lite"/>
    </source>
</evidence>
<proteinExistence type="predicted"/>
<dbReference type="RefSeq" id="WP_149498687.1">
    <property type="nucleotide sequence ID" value="NZ_CP141221.1"/>
</dbReference>
<feature type="transmembrane region" description="Helical" evidence="2">
    <location>
        <begin position="14"/>
        <end position="34"/>
    </location>
</feature>
<feature type="compositionally biased region" description="Low complexity" evidence="1">
    <location>
        <begin position="598"/>
        <end position="612"/>
    </location>
</feature>
<comment type="caution">
    <text evidence="3">The sequence shown here is derived from an EMBL/GenBank/DDBJ whole genome shotgun (WGS) entry which is preliminary data.</text>
</comment>
<accession>A0ABT7PPE0</accession>
<gene>
    <name evidence="3" type="ORF">QTN89_23170</name>
</gene>
<name>A0ABT7PPE0_9BACT</name>
<keyword evidence="4" id="KW-1185">Reference proteome</keyword>
<keyword evidence="2" id="KW-1133">Transmembrane helix</keyword>
<protein>
    <submittedName>
        <fullName evidence="3">Uncharacterized protein</fullName>
    </submittedName>
</protein>
<feature type="region of interest" description="Disordered" evidence="1">
    <location>
        <begin position="531"/>
        <end position="612"/>
    </location>
</feature>
<organism evidence="3 4">
    <name type="scientific">Roseiconus lacunae</name>
    <dbReference type="NCBI Taxonomy" id="2605694"/>
    <lineage>
        <taxon>Bacteria</taxon>
        <taxon>Pseudomonadati</taxon>
        <taxon>Planctomycetota</taxon>
        <taxon>Planctomycetia</taxon>
        <taxon>Pirellulales</taxon>
        <taxon>Pirellulaceae</taxon>
        <taxon>Roseiconus</taxon>
    </lineage>
</organism>
<keyword evidence="2" id="KW-0812">Transmembrane</keyword>
<evidence type="ECO:0000313" key="4">
    <source>
        <dbReference type="Proteomes" id="UP001239462"/>
    </source>
</evidence>
<feature type="compositionally biased region" description="Low complexity" evidence="1">
    <location>
        <begin position="561"/>
        <end position="588"/>
    </location>
</feature>
<dbReference type="Proteomes" id="UP001239462">
    <property type="component" value="Unassembled WGS sequence"/>
</dbReference>